<dbReference type="Proteomes" id="UP000824035">
    <property type="component" value="Unassembled WGS sequence"/>
</dbReference>
<dbReference type="Pfam" id="PF13440">
    <property type="entry name" value="Polysacc_synt_3"/>
    <property type="match status" value="1"/>
</dbReference>
<evidence type="ECO:0000313" key="7">
    <source>
        <dbReference type="EMBL" id="HIZ30882.1"/>
    </source>
</evidence>
<reference evidence="7" key="1">
    <citation type="journal article" date="2021" name="PeerJ">
        <title>Extensive microbial diversity within the chicken gut microbiome revealed by metagenomics and culture.</title>
        <authorList>
            <person name="Gilroy R."/>
            <person name="Ravi A."/>
            <person name="Getino M."/>
            <person name="Pursley I."/>
            <person name="Horton D.L."/>
            <person name="Alikhan N.F."/>
            <person name="Baker D."/>
            <person name="Gharbi K."/>
            <person name="Hall N."/>
            <person name="Watson M."/>
            <person name="Adriaenssens E.M."/>
            <person name="Foster-Nyarko E."/>
            <person name="Jarju S."/>
            <person name="Secka A."/>
            <person name="Antonio M."/>
            <person name="Oren A."/>
            <person name="Chaudhuri R.R."/>
            <person name="La Ragione R."/>
            <person name="Hildebrand F."/>
            <person name="Pallen M.J."/>
        </authorList>
    </citation>
    <scope>NUCLEOTIDE SEQUENCE</scope>
    <source>
        <strain evidence="7">ChiGjej4B4-18154</strain>
    </source>
</reference>
<protein>
    <submittedName>
        <fullName evidence="7">Lipopolysaccharide biosynthesis protein</fullName>
    </submittedName>
</protein>
<feature type="transmembrane region" description="Helical" evidence="6">
    <location>
        <begin position="365"/>
        <end position="385"/>
    </location>
</feature>
<evidence type="ECO:0000256" key="4">
    <source>
        <dbReference type="ARBA" id="ARBA00022989"/>
    </source>
</evidence>
<keyword evidence="3 6" id="KW-0812">Transmembrane</keyword>
<accession>A0A9D2E4X1</accession>
<feature type="transmembrane region" description="Helical" evidence="6">
    <location>
        <begin position="258"/>
        <end position="278"/>
    </location>
</feature>
<keyword evidence="5 6" id="KW-0472">Membrane</keyword>
<feature type="transmembrane region" description="Helical" evidence="6">
    <location>
        <begin position="49"/>
        <end position="70"/>
    </location>
</feature>
<feature type="transmembrane region" description="Helical" evidence="6">
    <location>
        <begin position="299"/>
        <end position="321"/>
    </location>
</feature>
<name>A0A9D2E4X1_9FIRM</name>
<evidence type="ECO:0000256" key="6">
    <source>
        <dbReference type="SAM" id="Phobius"/>
    </source>
</evidence>
<comment type="caution">
    <text evidence="7">The sequence shown here is derived from an EMBL/GenBank/DDBJ whole genome shotgun (WGS) entry which is preliminary data.</text>
</comment>
<feature type="transmembrane region" description="Helical" evidence="6">
    <location>
        <begin position="221"/>
        <end position="246"/>
    </location>
</feature>
<evidence type="ECO:0000256" key="1">
    <source>
        <dbReference type="ARBA" id="ARBA00004651"/>
    </source>
</evidence>
<feature type="transmembrane region" description="Helical" evidence="6">
    <location>
        <begin position="91"/>
        <end position="114"/>
    </location>
</feature>
<proteinExistence type="predicted"/>
<sequence>MGAFKKLFQTGFFHIFGSSVINKILTFLSNVVLVRLISKEAYGVFTYAWNIYSLVLLLNGLGVVSGLLQLCSERADDRACYDDLCRFGARVGLYADGALTVLLVLIGTLLPLSIPGGGRMIQALCLLPPLQFIFEWMTIYLRGQRRNREYAALNTVNTLCVCVCSILGAVAAREYGLVWGKYLALLLTFVYAGCVLRFPLFRLLGRPGAIDRTDRVDLVKISLLSMATNGLSQLLYLSDVFVLGIVDPNETILASYKVATTIPTALTFIPSAIAVYLYPYFARHNREKQWCIQHYKATLAAVGGLNAIISGGLFLFAPLLIRILFGEIYLDAVPVFRVLAVSYFFSGTFRTIAGNLMTTQRKLRFNFIVSAVSGPANILSNWFFIQWWGSMGAAATTLLIVLLTGFANTFYLFRCFGRLED</sequence>
<feature type="transmembrane region" description="Helical" evidence="6">
    <location>
        <begin position="333"/>
        <end position="353"/>
    </location>
</feature>
<feature type="transmembrane region" description="Helical" evidence="6">
    <location>
        <begin position="120"/>
        <end position="139"/>
    </location>
</feature>
<feature type="transmembrane region" description="Helical" evidence="6">
    <location>
        <begin position="391"/>
        <end position="413"/>
    </location>
</feature>
<keyword evidence="4 6" id="KW-1133">Transmembrane helix</keyword>
<dbReference type="GO" id="GO:0005886">
    <property type="term" value="C:plasma membrane"/>
    <property type="evidence" value="ECO:0007669"/>
    <property type="project" value="UniProtKB-SubCell"/>
</dbReference>
<evidence type="ECO:0000256" key="2">
    <source>
        <dbReference type="ARBA" id="ARBA00022475"/>
    </source>
</evidence>
<dbReference type="EMBL" id="DXBV01000063">
    <property type="protein sequence ID" value="HIZ30882.1"/>
    <property type="molecule type" value="Genomic_DNA"/>
</dbReference>
<feature type="transmembrane region" description="Helical" evidence="6">
    <location>
        <begin position="182"/>
        <end position="200"/>
    </location>
</feature>
<feature type="transmembrane region" description="Helical" evidence="6">
    <location>
        <begin position="12"/>
        <end position="37"/>
    </location>
</feature>
<evidence type="ECO:0000256" key="5">
    <source>
        <dbReference type="ARBA" id="ARBA00023136"/>
    </source>
</evidence>
<keyword evidence="2" id="KW-1003">Cell membrane</keyword>
<dbReference type="PANTHER" id="PTHR30250:SF11">
    <property type="entry name" value="O-ANTIGEN TRANSPORTER-RELATED"/>
    <property type="match status" value="1"/>
</dbReference>
<dbReference type="PANTHER" id="PTHR30250">
    <property type="entry name" value="PST FAMILY PREDICTED COLANIC ACID TRANSPORTER"/>
    <property type="match status" value="1"/>
</dbReference>
<dbReference type="InterPro" id="IPR050833">
    <property type="entry name" value="Poly_Biosynth_Transport"/>
</dbReference>
<evidence type="ECO:0000256" key="3">
    <source>
        <dbReference type="ARBA" id="ARBA00022692"/>
    </source>
</evidence>
<evidence type="ECO:0000313" key="8">
    <source>
        <dbReference type="Proteomes" id="UP000824035"/>
    </source>
</evidence>
<reference evidence="7" key="2">
    <citation type="submission" date="2021-04" db="EMBL/GenBank/DDBJ databases">
        <authorList>
            <person name="Gilroy R."/>
        </authorList>
    </citation>
    <scope>NUCLEOTIDE SEQUENCE</scope>
    <source>
        <strain evidence="7">ChiGjej4B4-18154</strain>
    </source>
</reference>
<dbReference type="AlphaFoldDB" id="A0A9D2E4X1"/>
<gene>
    <name evidence="7" type="ORF">H9813_06610</name>
</gene>
<comment type="subcellular location">
    <subcellularLocation>
        <location evidence="1">Cell membrane</location>
        <topology evidence="1">Multi-pass membrane protein</topology>
    </subcellularLocation>
</comment>
<feature type="transmembrane region" description="Helical" evidence="6">
    <location>
        <begin position="151"/>
        <end position="170"/>
    </location>
</feature>
<organism evidence="7 8">
    <name type="scientific">Candidatus Allofournierella merdipullorum</name>
    <dbReference type="NCBI Taxonomy" id="2838595"/>
    <lineage>
        <taxon>Bacteria</taxon>
        <taxon>Bacillati</taxon>
        <taxon>Bacillota</taxon>
        <taxon>Clostridia</taxon>
        <taxon>Eubacteriales</taxon>
        <taxon>Oscillospiraceae</taxon>
        <taxon>Allofournierella</taxon>
    </lineage>
</organism>